<feature type="compositionally biased region" description="Basic and acidic residues" evidence="7">
    <location>
        <begin position="29"/>
        <end position="38"/>
    </location>
</feature>
<dbReference type="InterPro" id="IPR050701">
    <property type="entry name" value="Histone_Mod_Regulator"/>
</dbReference>
<evidence type="ECO:0000259" key="9">
    <source>
        <dbReference type="PROSITE" id="PS51805"/>
    </source>
</evidence>
<keyword evidence="4" id="KW-0862">Zinc</keyword>
<dbReference type="PROSITE" id="PS51805">
    <property type="entry name" value="EPHD"/>
    <property type="match status" value="1"/>
</dbReference>
<evidence type="ECO:0000256" key="3">
    <source>
        <dbReference type="ARBA" id="ARBA00022771"/>
    </source>
</evidence>
<dbReference type="PANTHER" id="PTHR13793">
    <property type="entry name" value="PHD FINGER PROTEINS"/>
    <property type="match status" value="1"/>
</dbReference>
<evidence type="ECO:0000256" key="7">
    <source>
        <dbReference type="SAM" id="MobiDB-lite"/>
    </source>
</evidence>
<keyword evidence="2" id="KW-0677">Repeat</keyword>
<dbReference type="FunFam" id="3.30.40.10:FF:000004">
    <property type="entry name" value="Jade family PHD finger 2"/>
    <property type="match status" value="1"/>
</dbReference>
<evidence type="ECO:0000259" key="8">
    <source>
        <dbReference type="PROSITE" id="PS50016"/>
    </source>
</evidence>
<sequence length="500" mass="56214">HKRARTQNKSGHNITKGTAEEGGNANSRVEGENRQRWTDRREYQLTGNVFRKDLISAMMLPDSALLPEEGCWFLQDSWRPEWEKGVQVPYRPQAIPQTSLRYSYAKGLCLPKSTGISSHHMLLAGNETVDMAAPYDLDELDVHWLHCFNEERWRMGMKQLGEAALECLLAALEARSAAARARALSTEAGLGIEYDEDVVCDVCRSPHAEDGNEMVFCDRCDVCVHQACYGIERVPRGSWLCAPCAKCICPPCALCPRRGGAMKPSRSGSRWAHVSCALWIPEVSIGCAEKMEPVLRLSQVPPARRALLCCICNKHVGACIQCSDWSCVAAFHVTCAFTAGLSMQTLLDQRTDQVRFRACCPQHTALAGSVDFSDSGNEGQTLGVENQQQPLSSHRKQRLLRLDEEFFGSVQPSEVARSLGLSEDTADFVFQYWKLRRRGDFNRSLLRPPRTETPLRLCEQLFFRRLQLQLAQHGEVVSCQHIVKKCNYTNLLTYKLFNLA</sequence>
<dbReference type="PANTHER" id="PTHR13793:SF160">
    <property type="entry name" value="PHD FINGER PROTEIN RHINOCEROS"/>
    <property type="match status" value="1"/>
</dbReference>
<dbReference type="InterPro" id="IPR013083">
    <property type="entry name" value="Znf_RING/FYVE/PHD"/>
</dbReference>
<dbReference type="SUPFAM" id="SSF57903">
    <property type="entry name" value="FYVE/PHD zinc finger"/>
    <property type="match status" value="1"/>
</dbReference>
<dbReference type="Pfam" id="PF13832">
    <property type="entry name" value="zf-HC5HC2H_2"/>
    <property type="match status" value="1"/>
</dbReference>
<feature type="domain" description="PHD-type" evidence="8">
    <location>
        <begin position="197"/>
        <end position="247"/>
    </location>
</feature>
<dbReference type="AlphaFoldDB" id="A0A8C4QX33"/>
<evidence type="ECO:0000256" key="6">
    <source>
        <dbReference type="PROSITE-ProRule" id="PRU00146"/>
    </source>
</evidence>
<keyword evidence="1" id="KW-0479">Metal-binding</keyword>
<dbReference type="OMA" id="CYMVEKR"/>
<feature type="region of interest" description="Disordered" evidence="7">
    <location>
        <begin position="1"/>
        <end position="38"/>
    </location>
</feature>
<evidence type="ECO:0000256" key="4">
    <source>
        <dbReference type="ARBA" id="ARBA00022833"/>
    </source>
</evidence>
<evidence type="ECO:0000313" key="10">
    <source>
        <dbReference type="Ensembl" id="ENSEBUP00000021793.1"/>
    </source>
</evidence>
<reference evidence="10" key="2">
    <citation type="submission" date="2025-09" db="UniProtKB">
        <authorList>
            <consortium name="Ensembl"/>
        </authorList>
    </citation>
    <scope>IDENTIFICATION</scope>
</reference>
<evidence type="ECO:0000313" key="11">
    <source>
        <dbReference type="Proteomes" id="UP000694388"/>
    </source>
</evidence>
<comment type="similarity">
    <text evidence="5">Belongs to the JADE family.</text>
</comment>
<dbReference type="Pfam" id="PF13831">
    <property type="entry name" value="PHD_2"/>
    <property type="match status" value="1"/>
</dbReference>
<dbReference type="Proteomes" id="UP000694388">
    <property type="component" value="Unplaced"/>
</dbReference>
<dbReference type="SMART" id="SM00249">
    <property type="entry name" value="PHD"/>
    <property type="match status" value="2"/>
</dbReference>
<dbReference type="Gene3D" id="3.30.40.10">
    <property type="entry name" value="Zinc/RING finger domain, C3HC4 (zinc finger)"/>
    <property type="match status" value="2"/>
</dbReference>
<evidence type="ECO:0000256" key="1">
    <source>
        <dbReference type="ARBA" id="ARBA00022723"/>
    </source>
</evidence>
<protein>
    <submittedName>
        <fullName evidence="10">Jade family PHD finger 2</fullName>
    </submittedName>
</protein>
<dbReference type="GO" id="GO:0006357">
    <property type="term" value="P:regulation of transcription by RNA polymerase II"/>
    <property type="evidence" value="ECO:0007669"/>
    <property type="project" value="TreeGrafter"/>
</dbReference>
<keyword evidence="3 6" id="KW-0863">Zinc-finger</keyword>
<keyword evidence="11" id="KW-1185">Reference proteome</keyword>
<dbReference type="InterPro" id="IPR001965">
    <property type="entry name" value="Znf_PHD"/>
</dbReference>
<dbReference type="PROSITE" id="PS01359">
    <property type="entry name" value="ZF_PHD_1"/>
    <property type="match status" value="1"/>
</dbReference>
<feature type="compositionally biased region" description="Polar residues" evidence="7">
    <location>
        <begin position="7"/>
        <end position="16"/>
    </location>
</feature>
<name>A0A8C4QX33_EPTBU</name>
<feature type="domain" description="PHD-type" evidence="9">
    <location>
        <begin position="249"/>
        <end position="364"/>
    </location>
</feature>
<proteinExistence type="inferred from homology"/>
<dbReference type="GeneTree" id="ENSGT00940000158570"/>
<dbReference type="GO" id="GO:0008270">
    <property type="term" value="F:zinc ion binding"/>
    <property type="evidence" value="ECO:0007669"/>
    <property type="project" value="UniProtKB-KW"/>
</dbReference>
<reference evidence="10" key="1">
    <citation type="submission" date="2025-08" db="UniProtKB">
        <authorList>
            <consortium name="Ensembl"/>
        </authorList>
    </citation>
    <scope>IDENTIFICATION</scope>
</reference>
<dbReference type="Ensembl" id="ENSEBUT00000022369.1">
    <property type="protein sequence ID" value="ENSEBUP00000021793.1"/>
    <property type="gene ID" value="ENSEBUG00000013435.1"/>
</dbReference>
<evidence type="ECO:0000256" key="5">
    <source>
        <dbReference type="ARBA" id="ARBA00038371"/>
    </source>
</evidence>
<dbReference type="PROSITE" id="PS50016">
    <property type="entry name" value="ZF_PHD_2"/>
    <property type="match status" value="1"/>
</dbReference>
<dbReference type="GO" id="GO:0000123">
    <property type="term" value="C:histone acetyltransferase complex"/>
    <property type="evidence" value="ECO:0007669"/>
    <property type="project" value="TreeGrafter"/>
</dbReference>
<organism evidence="10 11">
    <name type="scientific">Eptatretus burgeri</name>
    <name type="common">Inshore hagfish</name>
    <dbReference type="NCBI Taxonomy" id="7764"/>
    <lineage>
        <taxon>Eukaryota</taxon>
        <taxon>Metazoa</taxon>
        <taxon>Chordata</taxon>
        <taxon>Craniata</taxon>
        <taxon>Vertebrata</taxon>
        <taxon>Cyclostomata</taxon>
        <taxon>Myxini</taxon>
        <taxon>Myxiniformes</taxon>
        <taxon>Myxinidae</taxon>
        <taxon>Eptatretinae</taxon>
        <taxon>Eptatretus</taxon>
    </lineage>
</organism>
<evidence type="ECO:0000256" key="2">
    <source>
        <dbReference type="ARBA" id="ARBA00022737"/>
    </source>
</evidence>
<dbReference type="InterPro" id="IPR011011">
    <property type="entry name" value="Znf_FYVE_PHD"/>
</dbReference>
<dbReference type="InterPro" id="IPR019786">
    <property type="entry name" value="Zinc_finger_PHD-type_CS"/>
</dbReference>
<accession>A0A8C4QX33</accession>
<dbReference type="CDD" id="cd15573">
    <property type="entry name" value="PHD_JADE"/>
    <property type="match status" value="1"/>
</dbReference>
<dbReference type="FunFam" id="3.30.40.10:FF:000030">
    <property type="entry name" value="Protein Jade-1 isoform 1"/>
    <property type="match status" value="1"/>
</dbReference>
<dbReference type="InterPro" id="IPR019787">
    <property type="entry name" value="Znf_PHD-finger"/>
</dbReference>
<dbReference type="InterPro" id="IPR034732">
    <property type="entry name" value="EPHD"/>
</dbReference>